<protein>
    <submittedName>
        <fullName evidence="3">Lysin</fullName>
    </submittedName>
</protein>
<feature type="coiled-coil region" evidence="1">
    <location>
        <begin position="369"/>
        <end position="443"/>
    </location>
</feature>
<proteinExistence type="predicted"/>
<name>A0A2B9E463_BACCE</name>
<dbReference type="InterPro" id="IPR007119">
    <property type="entry name" value="Phage_tail_spike_N"/>
</dbReference>
<sequence length="513" mass="57839">MYKVTLINDKRETIIHHPNFGGIKVIHGEIKQGINQADGFSFTILPNNPGYHLIRPFKTLVKVYNTQTNQLEFDGRIFIPVEEMDESGVTTLTCKCESELGFLHDSIQRYGEYHNLTIREFLHVMIQNHNRDVAGDPIDKTFSVGRVTVTNSTNNVYRYLGYDNTMDSLFDKLVDRLGGELRVRQDNGIRYLDYLTQIGEVKNTEIRLAKNLKSIQKEVDPTDIITRLVPLGQTLESEDENATNASSDRLTVKSVNGGKDYIEDAEAKAVCGVVTKSHIWDDISRASNLKSAGQTFLKENNRVKVQYVITALDLSLIHLDIDRFEVGNFYPVINPVMGIQETLRVVGKTIDIIHPNENNLSFGDVFQTASQYQYEAAKAQKNVVQLQSTVFRQNTQIGTLATNMSAAKQELQQLQTAIDEADLQQISQSVSDLHRQLQEIEGQIQGLPTTETIVGMQKDIETHTQSISNIQLKIKSMEQTIETNSSNLETVKTDLQSLDERMKKLEEGGTRLG</sequence>
<dbReference type="Gene3D" id="1.10.287.1490">
    <property type="match status" value="1"/>
</dbReference>
<dbReference type="SUPFAM" id="SSF57997">
    <property type="entry name" value="Tropomyosin"/>
    <property type="match status" value="1"/>
</dbReference>
<organism evidence="3 4">
    <name type="scientific">Bacillus cereus</name>
    <dbReference type="NCBI Taxonomy" id="1396"/>
    <lineage>
        <taxon>Bacteria</taxon>
        <taxon>Bacillati</taxon>
        <taxon>Bacillota</taxon>
        <taxon>Bacilli</taxon>
        <taxon>Bacillales</taxon>
        <taxon>Bacillaceae</taxon>
        <taxon>Bacillus</taxon>
        <taxon>Bacillus cereus group</taxon>
    </lineage>
</organism>
<gene>
    <name evidence="3" type="ORF">CN958_10810</name>
</gene>
<dbReference type="Pfam" id="PF06605">
    <property type="entry name" value="Prophage_tail"/>
    <property type="match status" value="1"/>
</dbReference>
<evidence type="ECO:0000256" key="1">
    <source>
        <dbReference type="SAM" id="Coils"/>
    </source>
</evidence>
<comment type="caution">
    <text evidence="3">The sequence shown here is derived from an EMBL/GenBank/DDBJ whole genome shotgun (WGS) entry which is preliminary data.</text>
</comment>
<dbReference type="EMBL" id="NUHO01000036">
    <property type="protein sequence ID" value="PGM94546.1"/>
    <property type="molecule type" value="Genomic_DNA"/>
</dbReference>
<dbReference type="AlphaFoldDB" id="A0A2B9E463"/>
<dbReference type="RefSeq" id="WP_098776858.1">
    <property type="nucleotide sequence ID" value="NZ_NUHO01000036.1"/>
</dbReference>
<feature type="domain" description="Tail spike" evidence="2">
    <location>
        <begin position="112"/>
        <end position="373"/>
    </location>
</feature>
<dbReference type="Proteomes" id="UP000222054">
    <property type="component" value="Unassembled WGS sequence"/>
</dbReference>
<evidence type="ECO:0000313" key="4">
    <source>
        <dbReference type="Proteomes" id="UP000222054"/>
    </source>
</evidence>
<reference evidence="3 4" key="1">
    <citation type="submission" date="2017-09" db="EMBL/GenBank/DDBJ databases">
        <title>Large-scale bioinformatics analysis of Bacillus genomes uncovers conserved roles of natural products in bacterial physiology.</title>
        <authorList>
            <consortium name="Agbiome Team Llc"/>
            <person name="Bleich R.M."/>
            <person name="Grubbs K.J."/>
            <person name="Santa Maria K.C."/>
            <person name="Allen S.E."/>
            <person name="Farag S."/>
            <person name="Shank E.A."/>
            <person name="Bowers A."/>
        </authorList>
    </citation>
    <scope>NUCLEOTIDE SEQUENCE [LARGE SCALE GENOMIC DNA]</scope>
    <source>
        <strain evidence="3 4">AFS053130</strain>
    </source>
</reference>
<dbReference type="NCBIfam" id="TIGR01665">
    <property type="entry name" value="put_anti_recept"/>
    <property type="match status" value="1"/>
</dbReference>
<accession>A0A2B9E463</accession>
<dbReference type="InterPro" id="IPR010572">
    <property type="entry name" value="Tail_dom"/>
</dbReference>
<evidence type="ECO:0000313" key="3">
    <source>
        <dbReference type="EMBL" id="PGM94546.1"/>
    </source>
</evidence>
<evidence type="ECO:0000259" key="2">
    <source>
        <dbReference type="Pfam" id="PF06605"/>
    </source>
</evidence>
<keyword evidence="1" id="KW-0175">Coiled coil</keyword>